<keyword evidence="5" id="KW-0560">Oxidoreductase</keyword>
<evidence type="ECO:0000313" key="8">
    <source>
        <dbReference type="EMBL" id="VAV95540.1"/>
    </source>
</evidence>
<dbReference type="Gene3D" id="1.20.140.10">
    <property type="entry name" value="Butyryl-CoA Dehydrogenase, subunit A, domain 3"/>
    <property type="match status" value="1"/>
</dbReference>
<feature type="domain" description="Acyl-CoA dehydrogenase/oxidase C-terminal" evidence="6">
    <location>
        <begin position="239"/>
        <end position="375"/>
    </location>
</feature>
<organism evidence="8">
    <name type="scientific">hydrothermal vent metagenome</name>
    <dbReference type="NCBI Taxonomy" id="652676"/>
    <lineage>
        <taxon>unclassified sequences</taxon>
        <taxon>metagenomes</taxon>
        <taxon>ecological metagenomes</taxon>
    </lineage>
</organism>
<dbReference type="PANTHER" id="PTHR43884:SF20">
    <property type="entry name" value="ACYL-COA DEHYDROGENASE FADE28"/>
    <property type="match status" value="1"/>
</dbReference>
<accession>A0A3B0RQC2</accession>
<dbReference type="PIRSF" id="PIRSF016578">
    <property type="entry name" value="HsaA"/>
    <property type="match status" value="1"/>
</dbReference>
<dbReference type="InterPro" id="IPR046373">
    <property type="entry name" value="Acyl-CoA_Oxase/DH_mid-dom_sf"/>
</dbReference>
<dbReference type="SUPFAM" id="SSF56645">
    <property type="entry name" value="Acyl-CoA dehydrogenase NM domain-like"/>
    <property type="match status" value="1"/>
</dbReference>
<dbReference type="GO" id="GO:0003995">
    <property type="term" value="F:acyl-CoA dehydrogenase activity"/>
    <property type="evidence" value="ECO:0007669"/>
    <property type="project" value="TreeGrafter"/>
</dbReference>
<dbReference type="AlphaFoldDB" id="A0A3B0RQC2"/>
<dbReference type="Gene3D" id="2.40.110.10">
    <property type="entry name" value="Butyryl-CoA Dehydrogenase, subunit A, domain 2"/>
    <property type="match status" value="1"/>
</dbReference>
<dbReference type="InterPro" id="IPR036250">
    <property type="entry name" value="AcylCo_DH-like_C"/>
</dbReference>
<evidence type="ECO:0000256" key="1">
    <source>
        <dbReference type="ARBA" id="ARBA00001974"/>
    </source>
</evidence>
<comment type="similarity">
    <text evidence="2">Belongs to the acyl-CoA dehydrogenase family.</text>
</comment>
<dbReference type="InterPro" id="IPR037069">
    <property type="entry name" value="AcylCoA_DH/ox_N_sf"/>
</dbReference>
<dbReference type="InterPro" id="IPR013786">
    <property type="entry name" value="AcylCoA_DH/ox_N"/>
</dbReference>
<evidence type="ECO:0000256" key="4">
    <source>
        <dbReference type="ARBA" id="ARBA00022827"/>
    </source>
</evidence>
<feature type="domain" description="Acyl-CoA dehydrogenase/oxidase N-terminal" evidence="7">
    <location>
        <begin position="6"/>
        <end position="118"/>
    </location>
</feature>
<evidence type="ECO:0000259" key="6">
    <source>
        <dbReference type="Pfam" id="PF00441"/>
    </source>
</evidence>
<dbReference type="InterPro" id="IPR009100">
    <property type="entry name" value="AcylCoA_DH/oxidase_NM_dom_sf"/>
</dbReference>
<dbReference type="Pfam" id="PF02771">
    <property type="entry name" value="Acyl-CoA_dh_N"/>
    <property type="match status" value="1"/>
</dbReference>
<dbReference type="PANTHER" id="PTHR43884">
    <property type="entry name" value="ACYL-COA DEHYDROGENASE"/>
    <property type="match status" value="1"/>
</dbReference>
<dbReference type="Pfam" id="PF00441">
    <property type="entry name" value="Acyl-CoA_dh_1"/>
    <property type="match status" value="1"/>
</dbReference>
<dbReference type="CDD" id="cd00567">
    <property type="entry name" value="ACAD"/>
    <property type="match status" value="1"/>
</dbReference>
<evidence type="ECO:0000256" key="3">
    <source>
        <dbReference type="ARBA" id="ARBA00022630"/>
    </source>
</evidence>
<keyword evidence="4" id="KW-0274">FAD</keyword>
<dbReference type="InterPro" id="IPR009075">
    <property type="entry name" value="AcylCo_DH/oxidase_C"/>
</dbReference>
<evidence type="ECO:0000259" key="7">
    <source>
        <dbReference type="Pfam" id="PF02771"/>
    </source>
</evidence>
<evidence type="ECO:0000256" key="5">
    <source>
        <dbReference type="ARBA" id="ARBA00023002"/>
    </source>
</evidence>
<comment type="cofactor">
    <cofactor evidence="1">
        <name>FAD</name>
        <dbReference type="ChEBI" id="CHEBI:57692"/>
    </cofactor>
</comment>
<dbReference type="EMBL" id="UOEJ01000067">
    <property type="protein sequence ID" value="VAV95540.1"/>
    <property type="molecule type" value="Genomic_DNA"/>
</dbReference>
<dbReference type="GO" id="GO:0050660">
    <property type="term" value="F:flavin adenine dinucleotide binding"/>
    <property type="evidence" value="ECO:0007669"/>
    <property type="project" value="InterPro"/>
</dbReference>
<dbReference type="Gene3D" id="1.10.540.10">
    <property type="entry name" value="Acyl-CoA dehydrogenase/oxidase, N-terminal domain"/>
    <property type="match status" value="1"/>
</dbReference>
<gene>
    <name evidence="8" type="ORF">MNBD_ALPHA01-1537</name>
</gene>
<keyword evidence="3" id="KW-0285">Flavoprotein</keyword>
<proteinExistence type="inferred from homology"/>
<evidence type="ECO:0000256" key="2">
    <source>
        <dbReference type="ARBA" id="ARBA00009347"/>
    </source>
</evidence>
<name>A0A3B0RQC2_9ZZZZ</name>
<sequence length="389" mass="42985">MDVEFSEQQRLIQDSARSFLSSRFTRQLVCDARTDPEGCSPQNWQDMSDLGWMAIRVPESYGGIGGSFVDLLVLLEEMGRVALPGPFFSTAVHGVEILRECDNRKMTEDILPRVASGQVKLAVAIGNDDGEFGSSAVCFTASSGEDGYLLNGSSHFVQNGHNADYILCAARMGQCEEPENDIALFRVAADTPGLYRKPLVTVNGICASEITLDNVHISATDLISEGRNLWPFLEQAIFRSAVAKCAEMVGAAARILEISVAHAKERHQFGQAIGSFQAIQHHCADMLTDLDSARWIMYKTGWLIDEGRATRQDMAMTKIWCNEACRRILRNGHQVMGGIGYCEEHDMPMFFRYIRLAESSMGMTDDHLAVVADDLLSEEPPMISGNKKD</sequence>
<dbReference type="SUPFAM" id="SSF47203">
    <property type="entry name" value="Acyl-CoA dehydrogenase C-terminal domain-like"/>
    <property type="match status" value="1"/>
</dbReference>
<reference evidence="8" key="1">
    <citation type="submission" date="2018-06" db="EMBL/GenBank/DDBJ databases">
        <authorList>
            <person name="Zhirakovskaya E."/>
        </authorList>
    </citation>
    <scope>NUCLEOTIDE SEQUENCE</scope>
</reference>
<protein>
    <submittedName>
        <fullName evidence="8">Acyl-CoA dehydrogenase</fullName>
    </submittedName>
</protein>